<gene>
    <name evidence="11" type="ORF">CLV88_11037</name>
</gene>
<evidence type="ECO:0000256" key="9">
    <source>
        <dbReference type="SAM" id="Phobius"/>
    </source>
</evidence>
<keyword evidence="8" id="KW-0270">Exopolysaccharide synthesis</keyword>
<evidence type="ECO:0000256" key="5">
    <source>
        <dbReference type="ARBA" id="ARBA00022692"/>
    </source>
</evidence>
<evidence type="ECO:0000256" key="6">
    <source>
        <dbReference type="ARBA" id="ARBA00022989"/>
    </source>
</evidence>
<dbReference type="OrthoDB" id="9808602at2"/>
<dbReference type="AlphaFoldDB" id="A0A2P8F9S3"/>
<dbReference type="GO" id="GO:0016780">
    <property type="term" value="F:phosphotransferase activity, for other substituted phosphate groups"/>
    <property type="evidence" value="ECO:0007669"/>
    <property type="project" value="TreeGrafter"/>
</dbReference>
<keyword evidence="6 9" id="KW-1133">Transmembrane helix</keyword>
<dbReference type="EMBL" id="PYGJ01000010">
    <property type="protein sequence ID" value="PSL18460.1"/>
    <property type="molecule type" value="Genomic_DNA"/>
</dbReference>
<dbReference type="Pfam" id="PF02397">
    <property type="entry name" value="Bac_transf"/>
    <property type="match status" value="1"/>
</dbReference>
<keyword evidence="12" id="KW-1185">Reference proteome</keyword>
<sequence>MYQQRIPLEPSAGPETAYKLRVAEGNQRRGITASLLEPVFDRTFAAVALFAVTPLILLLCLLLKLTQGGPVFYAHNRLGKGGKTFPCYKFRTMAQNADQRLEQVLRIDPIARAEWEQRQKLDRDPRVHKLGAFLRKTSLDEIPQFWNVLVGHMSIVGPRPITRDEAHHYGADLSLCLSVKPGITGIWQVSGRSNTTYAERVALDVGYVKNLRLWTDIKIILKTVFVVLNQSDAR</sequence>
<evidence type="ECO:0000256" key="1">
    <source>
        <dbReference type="ARBA" id="ARBA00004236"/>
    </source>
</evidence>
<name>A0A2P8F9S3_9RHOB</name>
<dbReference type="GO" id="GO:0005886">
    <property type="term" value="C:plasma membrane"/>
    <property type="evidence" value="ECO:0007669"/>
    <property type="project" value="UniProtKB-SubCell"/>
</dbReference>
<keyword evidence="7 9" id="KW-0472">Membrane</keyword>
<dbReference type="PANTHER" id="PTHR30576">
    <property type="entry name" value="COLANIC BIOSYNTHESIS UDP-GLUCOSE LIPID CARRIER TRANSFERASE"/>
    <property type="match status" value="1"/>
</dbReference>
<proteinExistence type="inferred from homology"/>
<dbReference type="Proteomes" id="UP000240418">
    <property type="component" value="Unassembled WGS sequence"/>
</dbReference>
<comment type="similarity">
    <text evidence="2">Belongs to the bacterial sugar transferase family.</text>
</comment>
<evidence type="ECO:0000313" key="12">
    <source>
        <dbReference type="Proteomes" id="UP000240418"/>
    </source>
</evidence>
<dbReference type="RefSeq" id="WP_106609176.1">
    <property type="nucleotide sequence ID" value="NZ_PYGJ01000010.1"/>
</dbReference>
<dbReference type="PANTHER" id="PTHR30576:SF4">
    <property type="entry name" value="UNDECAPRENYL-PHOSPHATE GALACTOSE PHOSPHOTRANSFERASE"/>
    <property type="match status" value="1"/>
</dbReference>
<evidence type="ECO:0000256" key="8">
    <source>
        <dbReference type="ARBA" id="ARBA00023169"/>
    </source>
</evidence>
<evidence type="ECO:0000259" key="10">
    <source>
        <dbReference type="Pfam" id="PF02397"/>
    </source>
</evidence>
<accession>A0A2P8F9S3</accession>
<evidence type="ECO:0000256" key="7">
    <source>
        <dbReference type="ARBA" id="ARBA00023136"/>
    </source>
</evidence>
<feature type="transmembrane region" description="Helical" evidence="9">
    <location>
        <begin position="44"/>
        <end position="63"/>
    </location>
</feature>
<evidence type="ECO:0000256" key="2">
    <source>
        <dbReference type="ARBA" id="ARBA00006464"/>
    </source>
</evidence>
<reference evidence="11 12" key="1">
    <citation type="submission" date="2018-03" db="EMBL/GenBank/DDBJ databases">
        <title>Genomic Encyclopedia of Archaeal and Bacterial Type Strains, Phase II (KMG-II): from individual species to whole genera.</title>
        <authorList>
            <person name="Goeker M."/>
        </authorList>
    </citation>
    <scope>NUCLEOTIDE SEQUENCE [LARGE SCALE GENOMIC DNA]</scope>
    <source>
        <strain evidence="11 12">DSM 100673</strain>
    </source>
</reference>
<comment type="subcellular location">
    <subcellularLocation>
        <location evidence="1">Cell membrane</location>
    </subcellularLocation>
</comment>
<keyword evidence="5 9" id="KW-0812">Transmembrane</keyword>
<keyword evidence="4 11" id="KW-0808">Transferase</keyword>
<keyword evidence="3" id="KW-1003">Cell membrane</keyword>
<evidence type="ECO:0000313" key="11">
    <source>
        <dbReference type="EMBL" id="PSL18460.1"/>
    </source>
</evidence>
<feature type="domain" description="Bacterial sugar transferase" evidence="10">
    <location>
        <begin position="39"/>
        <end position="228"/>
    </location>
</feature>
<organism evidence="11 12">
    <name type="scientific">Shimia abyssi</name>
    <dbReference type="NCBI Taxonomy" id="1662395"/>
    <lineage>
        <taxon>Bacteria</taxon>
        <taxon>Pseudomonadati</taxon>
        <taxon>Pseudomonadota</taxon>
        <taxon>Alphaproteobacteria</taxon>
        <taxon>Rhodobacterales</taxon>
        <taxon>Roseobacteraceae</taxon>
    </lineage>
</organism>
<protein>
    <submittedName>
        <fullName evidence="11">Lipopolysaccharide/colanic/teichoic acid biosynthesis glycosyltransferase</fullName>
    </submittedName>
</protein>
<evidence type="ECO:0000256" key="3">
    <source>
        <dbReference type="ARBA" id="ARBA00022475"/>
    </source>
</evidence>
<comment type="caution">
    <text evidence="11">The sequence shown here is derived from an EMBL/GenBank/DDBJ whole genome shotgun (WGS) entry which is preliminary data.</text>
</comment>
<dbReference type="InterPro" id="IPR003362">
    <property type="entry name" value="Bact_transf"/>
</dbReference>
<dbReference type="GO" id="GO:0000271">
    <property type="term" value="P:polysaccharide biosynthetic process"/>
    <property type="evidence" value="ECO:0007669"/>
    <property type="project" value="UniProtKB-KW"/>
</dbReference>
<evidence type="ECO:0000256" key="4">
    <source>
        <dbReference type="ARBA" id="ARBA00022679"/>
    </source>
</evidence>